<dbReference type="InterPro" id="IPR014284">
    <property type="entry name" value="RNA_pol_sigma-70_dom"/>
</dbReference>
<evidence type="ECO:0000256" key="3">
    <source>
        <dbReference type="ARBA" id="ARBA00023082"/>
    </source>
</evidence>
<dbReference type="InterPro" id="IPR036388">
    <property type="entry name" value="WH-like_DNA-bd_sf"/>
</dbReference>
<dbReference type="InterPro" id="IPR013324">
    <property type="entry name" value="RNA_pol_sigma_r3/r4-like"/>
</dbReference>
<keyword evidence="8" id="KW-1185">Reference proteome</keyword>
<feature type="domain" description="RNA polymerase sigma factor 70 region 4 type 2" evidence="6">
    <location>
        <begin position="107"/>
        <end position="157"/>
    </location>
</feature>
<proteinExistence type="inferred from homology"/>
<dbReference type="InterPro" id="IPR013325">
    <property type="entry name" value="RNA_pol_sigma_r2"/>
</dbReference>
<protein>
    <submittedName>
        <fullName evidence="7">RNA polymerase sigma-70 factor, ECF subfamily</fullName>
    </submittedName>
</protein>
<name>A0A1M7RLM3_9ACTN</name>
<dbReference type="Pfam" id="PF04542">
    <property type="entry name" value="Sigma70_r2"/>
    <property type="match status" value="1"/>
</dbReference>
<dbReference type="InterPro" id="IPR039425">
    <property type="entry name" value="RNA_pol_sigma-70-like"/>
</dbReference>
<keyword evidence="3" id="KW-0731">Sigma factor</keyword>
<dbReference type="GO" id="GO:0016987">
    <property type="term" value="F:sigma factor activity"/>
    <property type="evidence" value="ECO:0007669"/>
    <property type="project" value="UniProtKB-KW"/>
</dbReference>
<gene>
    <name evidence="7" type="ORF">SAMN05443668_12165</name>
</gene>
<evidence type="ECO:0000256" key="4">
    <source>
        <dbReference type="ARBA" id="ARBA00023163"/>
    </source>
</evidence>
<dbReference type="InterPro" id="IPR007627">
    <property type="entry name" value="RNA_pol_sigma70_r2"/>
</dbReference>
<evidence type="ECO:0000313" key="8">
    <source>
        <dbReference type="Proteomes" id="UP000184440"/>
    </source>
</evidence>
<dbReference type="SUPFAM" id="SSF88659">
    <property type="entry name" value="Sigma3 and sigma4 domains of RNA polymerase sigma factors"/>
    <property type="match status" value="1"/>
</dbReference>
<dbReference type="AlphaFoldDB" id="A0A1M7RLM3"/>
<dbReference type="RefSeq" id="WP_073264855.1">
    <property type="nucleotide sequence ID" value="NZ_FRCS01000021.1"/>
</dbReference>
<keyword evidence="4" id="KW-0804">Transcription</keyword>
<accession>A0A1M7RLM3</accession>
<sequence>MSAAEARTRFETLYRAHRAPVLAFLLRRTDQPADAADVLAEVFTTVWRRIDDVPDGDAALPWLFGVAHRSLANHSRGHRRRLRLVDALASALGRFTRTTAAGDHPVLDAALAELSDVDRTIVTLTAWEQRTPAEIAAILDLTPGTVRTRLHRARNRLRTALEEPSASRSAV</sequence>
<dbReference type="OrthoDB" id="4184921at2"/>
<reference evidence="7 8" key="1">
    <citation type="submission" date="2016-11" db="EMBL/GenBank/DDBJ databases">
        <authorList>
            <person name="Jaros S."/>
            <person name="Januszkiewicz K."/>
            <person name="Wedrychowicz H."/>
        </authorList>
    </citation>
    <scope>NUCLEOTIDE SEQUENCE [LARGE SCALE GENOMIC DNA]</scope>
    <source>
        <strain evidence="7 8">DSM 46144</strain>
    </source>
</reference>
<dbReference type="PANTHER" id="PTHR43133:SF25">
    <property type="entry name" value="RNA POLYMERASE SIGMA FACTOR RFAY-RELATED"/>
    <property type="match status" value="1"/>
</dbReference>
<dbReference type="Gene3D" id="1.10.1740.10">
    <property type="match status" value="1"/>
</dbReference>
<dbReference type="STRING" id="134849.SAMN05443668_12165"/>
<dbReference type="PANTHER" id="PTHR43133">
    <property type="entry name" value="RNA POLYMERASE ECF-TYPE SIGMA FACTO"/>
    <property type="match status" value="1"/>
</dbReference>
<dbReference type="InterPro" id="IPR013249">
    <property type="entry name" value="RNA_pol_sigma70_r4_t2"/>
</dbReference>
<dbReference type="Proteomes" id="UP000184440">
    <property type="component" value="Unassembled WGS sequence"/>
</dbReference>
<dbReference type="CDD" id="cd06171">
    <property type="entry name" value="Sigma70_r4"/>
    <property type="match status" value="1"/>
</dbReference>
<evidence type="ECO:0000313" key="7">
    <source>
        <dbReference type="EMBL" id="SHN47217.1"/>
    </source>
</evidence>
<evidence type="ECO:0000256" key="1">
    <source>
        <dbReference type="ARBA" id="ARBA00010641"/>
    </source>
</evidence>
<dbReference type="GO" id="GO:0006352">
    <property type="term" value="P:DNA-templated transcription initiation"/>
    <property type="evidence" value="ECO:0007669"/>
    <property type="project" value="InterPro"/>
</dbReference>
<evidence type="ECO:0000259" key="6">
    <source>
        <dbReference type="Pfam" id="PF08281"/>
    </source>
</evidence>
<comment type="similarity">
    <text evidence="1">Belongs to the sigma-70 factor family. ECF subfamily.</text>
</comment>
<keyword evidence="2" id="KW-0805">Transcription regulation</keyword>
<dbReference type="Gene3D" id="1.10.10.10">
    <property type="entry name" value="Winged helix-like DNA-binding domain superfamily/Winged helix DNA-binding domain"/>
    <property type="match status" value="1"/>
</dbReference>
<evidence type="ECO:0000259" key="5">
    <source>
        <dbReference type="Pfam" id="PF04542"/>
    </source>
</evidence>
<dbReference type="SUPFAM" id="SSF88946">
    <property type="entry name" value="Sigma2 domain of RNA polymerase sigma factors"/>
    <property type="match status" value="1"/>
</dbReference>
<dbReference type="GO" id="GO:0003677">
    <property type="term" value="F:DNA binding"/>
    <property type="evidence" value="ECO:0007669"/>
    <property type="project" value="InterPro"/>
</dbReference>
<feature type="domain" description="RNA polymerase sigma-70 region 2" evidence="5">
    <location>
        <begin position="13"/>
        <end position="81"/>
    </location>
</feature>
<organism evidence="7 8">
    <name type="scientific">Cryptosporangium aurantiacum</name>
    <dbReference type="NCBI Taxonomy" id="134849"/>
    <lineage>
        <taxon>Bacteria</taxon>
        <taxon>Bacillati</taxon>
        <taxon>Actinomycetota</taxon>
        <taxon>Actinomycetes</taxon>
        <taxon>Cryptosporangiales</taxon>
        <taxon>Cryptosporangiaceae</taxon>
        <taxon>Cryptosporangium</taxon>
    </lineage>
</organism>
<dbReference type="NCBIfam" id="TIGR02937">
    <property type="entry name" value="sigma70-ECF"/>
    <property type="match status" value="1"/>
</dbReference>
<evidence type="ECO:0000256" key="2">
    <source>
        <dbReference type="ARBA" id="ARBA00023015"/>
    </source>
</evidence>
<dbReference type="EMBL" id="FRCS01000021">
    <property type="protein sequence ID" value="SHN47217.1"/>
    <property type="molecule type" value="Genomic_DNA"/>
</dbReference>
<dbReference type="Pfam" id="PF08281">
    <property type="entry name" value="Sigma70_r4_2"/>
    <property type="match status" value="1"/>
</dbReference>